<evidence type="ECO:0000313" key="5">
    <source>
        <dbReference type="Proteomes" id="UP001381693"/>
    </source>
</evidence>
<name>A0AAN8XQF0_HALRR</name>
<evidence type="ECO:0000256" key="2">
    <source>
        <dbReference type="PROSITE-ProRule" id="PRU00059"/>
    </source>
</evidence>
<dbReference type="InterPro" id="IPR053207">
    <property type="entry name" value="Non-NMDA_GluR_Accessory"/>
</dbReference>
<dbReference type="EMBL" id="JAXCGZ010004084">
    <property type="protein sequence ID" value="KAK7082310.1"/>
    <property type="molecule type" value="Genomic_DNA"/>
</dbReference>
<comment type="caution">
    <text evidence="2">Lacks conserved residue(s) required for the propagation of feature annotation.</text>
</comment>
<dbReference type="InterPro" id="IPR000859">
    <property type="entry name" value="CUB_dom"/>
</dbReference>
<comment type="caution">
    <text evidence="4">The sequence shown here is derived from an EMBL/GenBank/DDBJ whole genome shotgun (WGS) entry which is preliminary data.</text>
</comment>
<organism evidence="4 5">
    <name type="scientific">Halocaridina rubra</name>
    <name type="common">Hawaiian red shrimp</name>
    <dbReference type="NCBI Taxonomy" id="373956"/>
    <lineage>
        <taxon>Eukaryota</taxon>
        <taxon>Metazoa</taxon>
        <taxon>Ecdysozoa</taxon>
        <taxon>Arthropoda</taxon>
        <taxon>Crustacea</taxon>
        <taxon>Multicrustacea</taxon>
        <taxon>Malacostraca</taxon>
        <taxon>Eumalacostraca</taxon>
        <taxon>Eucarida</taxon>
        <taxon>Decapoda</taxon>
        <taxon>Pleocyemata</taxon>
        <taxon>Caridea</taxon>
        <taxon>Atyoidea</taxon>
        <taxon>Atyidae</taxon>
        <taxon>Halocaridina</taxon>
    </lineage>
</organism>
<dbReference type="Proteomes" id="UP001381693">
    <property type="component" value="Unassembled WGS sequence"/>
</dbReference>
<dbReference type="Gene3D" id="2.60.120.290">
    <property type="entry name" value="Spermadhesin, CUB domain"/>
    <property type="match status" value="1"/>
</dbReference>
<accession>A0AAN8XQF0</accession>
<evidence type="ECO:0000259" key="3">
    <source>
        <dbReference type="PROSITE" id="PS01180"/>
    </source>
</evidence>
<keyword evidence="5" id="KW-1185">Reference proteome</keyword>
<dbReference type="FunFam" id="2.60.120.290:FF:000058">
    <property type="entry name" value="CUB domaincontaining protein"/>
    <property type="match status" value="1"/>
</dbReference>
<reference evidence="4 5" key="1">
    <citation type="submission" date="2023-11" db="EMBL/GenBank/DDBJ databases">
        <title>Halocaridina rubra genome assembly.</title>
        <authorList>
            <person name="Smith C."/>
        </authorList>
    </citation>
    <scope>NUCLEOTIDE SEQUENCE [LARGE SCALE GENOMIC DNA]</scope>
    <source>
        <strain evidence="4">EP-1</strain>
        <tissue evidence="4">Whole</tissue>
    </source>
</reference>
<dbReference type="AlphaFoldDB" id="A0AAN8XQF0"/>
<protein>
    <recommendedName>
        <fullName evidence="3">CUB domain-containing protein</fullName>
    </recommendedName>
</protein>
<evidence type="ECO:0000256" key="1">
    <source>
        <dbReference type="ARBA" id="ARBA00023157"/>
    </source>
</evidence>
<dbReference type="InterPro" id="IPR035914">
    <property type="entry name" value="Sperma_CUB_dom_sf"/>
</dbReference>
<proteinExistence type="predicted"/>
<dbReference type="SUPFAM" id="SSF49854">
    <property type="entry name" value="Spermadhesin, CUB domain"/>
    <property type="match status" value="1"/>
</dbReference>
<sequence>MPSGHQPSPGLCKFIYNSTKNSTGTVYSPNPGGFYPQDTECQYIFYGKTGEIVRLIFKYFDIEGVLPCDSTSDSDNLEFSNFPSADRKIPHYCGSIAPKVLQSDASFFRVIFKSNDKFDGTGFAADYQFLDTTYQPYVIKRIVAALGSGSAT</sequence>
<evidence type="ECO:0000313" key="4">
    <source>
        <dbReference type="EMBL" id="KAK7082310.1"/>
    </source>
</evidence>
<dbReference type="PANTHER" id="PTHR47537:SF2">
    <property type="entry name" value="CUBILIN"/>
    <property type="match status" value="1"/>
</dbReference>
<dbReference type="CDD" id="cd00041">
    <property type="entry name" value="CUB"/>
    <property type="match status" value="1"/>
</dbReference>
<keyword evidence="1" id="KW-1015">Disulfide bond</keyword>
<dbReference type="Pfam" id="PF00431">
    <property type="entry name" value="CUB"/>
    <property type="match status" value="1"/>
</dbReference>
<dbReference type="PANTHER" id="PTHR47537">
    <property type="entry name" value="CUBILIN"/>
    <property type="match status" value="1"/>
</dbReference>
<dbReference type="PROSITE" id="PS01180">
    <property type="entry name" value="CUB"/>
    <property type="match status" value="1"/>
</dbReference>
<dbReference type="GO" id="GO:0005886">
    <property type="term" value="C:plasma membrane"/>
    <property type="evidence" value="ECO:0007669"/>
    <property type="project" value="TreeGrafter"/>
</dbReference>
<feature type="domain" description="CUB" evidence="3">
    <location>
        <begin position="12"/>
        <end position="130"/>
    </location>
</feature>
<gene>
    <name evidence="4" type="ORF">SK128_000903</name>
</gene>
<dbReference type="SMART" id="SM00042">
    <property type="entry name" value="CUB"/>
    <property type="match status" value="1"/>
</dbReference>